<dbReference type="NCBIfam" id="NF003969">
    <property type="entry name" value="PRK05463.1"/>
    <property type="match status" value="1"/>
</dbReference>
<protein>
    <recommendedName>
        <fullName evidence="6">Hydro-lyase</fullName>
    </recommendedName>
</protein>
<organism evidence="4 5">
    <name type="scientific">Cylindrotheca closterium</name>
    <dbReference type="NCBI Taxonomy" id="2856"/>
    <lineage>
        <taxon>Eukaryota</taxon>
        <taxon>Sar</taxon>
        <taxon>Stramenopiles</taxon>
        <taxon>Ochrophyta</taxon>
        <taxon>Bacillariophyta</taxon>
        <taxon>Bacillariophyceae</taxon>
        <taxon>Bacillariophycidae</taxon>
        <taxon>Bacillariales</taxon>
        <taxon>Bacillariaceae</taxon>
        <taxon>Cylindrotheca</taxon>
    </lineage>
</organism>
<evidence type="ECO:0008006" key="6">
    <source>
        <dbReference type="Google" id="ProtNLM"/>
    </source>
</evidence>
<comment type="similarity">
    <text evidence="1">Belongs to the D-glutamate cyclase family.</text>
</comment>
<evidence type="ECO:0000256" key="2">
    <source>
        <dbReference type="ARBA" id="ARBA00023239"/>
    </source>
</evidence>
<dbReference type="Gene3D" id="3.30.2040.10">
    <property type="entry name" value="PSTPO5379-like domain"/>
    <property type="match status" value="1"/>
</dbReference>
<dbReference type="EMBL" id="CAKOGP040002313">
    <property type="protein sequence ID" value="CAJ1966734.1"/>
    <property type="molecule type" value="Genomic_DNA"/>
</dbReference>
<dbReference type="PANTHER" id="PTHR32022">
    <property type="entry name" value="D-GLUTAMATE CYCLASE, MITOCHONDRIAL"/>
    <property type="match status" value="1"/>
</dbReference>
<evidence type="ECO:0000313" key="4">
    <source>
        <dbReference type="EMBL" id="CAJ1966734.1"/>
    </source>
</evidence>
<dbReference type="PANTHER" id="PTHR32022:SF10">
    <property type="entry name" value="D-GLUTAMATE CYCLASE, MITOCHONDRIAL"/>
    <property type="match status" value="1"/>
</dbReference>
<keyword evidence="5" id="KW-1185">Reference proteome</keyword>
<dbReference type="GO" id="GO:0006536">
    <property type="term" value="P:glutamate metabolic process"/>
    <property type="evidence" value="ECO:0007669"/>
    <property type="project" value="TreeGrafter"/>
</dbReference>
<evidence type="ECO:0000256" key="3">
    <source>
        <dbReference type="SAM" id="MobiDB-lite"/>
    </source>
</evidence>
<feature type="region of interest" description="Disordered" evidence="3">
    <location>
        <begin position="58"/>
        <end position="107"/>
    </location>
</feature>
<proteinExistence type="inferred from homology"/>
<accession>A0AAD2JNH6</accession>
<dbReference type="Pfam" id="PF07286">
    <property type="entry name" value="D-Glu_cyclase"/>
    <property type="match status" value="1"/>
</dbReference>
<keyword evidence="2" id="KW-0456">Lyase</keyword>
<reference evidence="4" key="1">
    <citation type="submission" date="2023-08" db="EMBL/GenBank/DDBJ databases">
        <authorList>
            <person name="Audoor S."/>
            <person name="Bilcke G."/>
        </authorList>
    </citation>
    <scope>NUCLEOTIDE SEQUENCE</scope>
</reference>
<gene>
    <name evidence="4" type="ORF">CYCCA115_LOCUS22317</name>
</gene>
<dbReference type="InterPro" id="IPR038021">
    <property type="entry name" value="Putative_hydro-lyase"/>
</dbReference>
<feature type="compositionally biased region" description="Polar residues" evidence="3">
    <location>
        <begin position="69"/>
        <end position="83"/>
    </location>
</feature>
<dbReference type="Proteomes" id="UP001295423">
    <property type="component" value="Unassembled WGS sequence"/>
</dbReference>
<dbReference type="InterPro" id="IPR009906">
    <property type="entry name" value="D-Glu_cyclase"/>
</dbReference>
<evidence type="ECO:0000313" key="5">
    <source>
        <dbReference type="Proteomes" id="UP001295423"/>
    </source>
</evidence>
<dbReference type="Gene3D" id="3.40.1640.10">
    <property type="entry name" value="PSTPO5379-like"/>
    <property type="match status" value="1"/>
</dbReference>
<name>A0AAD2JNH6_9STRA</name>
<evidence type="ECO:0000256" key="1">
    <source>
        <dbReference type="ARBA" id="ARBA00007896"/>
    </source>
</evidence>
<dbReference type="FunFam" id="3.30.2040.10:FF:000001">
    <property type="entry name" value="D-glutamate cyclase, mitochondrial"/>
    <property type="match status" value="1"/>
</dbReference>
<sequence>MSDTKAMRVAGNTLTKEEQRQLLEAILPACQPQEGTPQNTFTHSELEQLKSAIANLEIGPRAKKEETKPSNTIDIRDFQSFSAPPQDGFDECCPPQDGDSDECSPQDGGDMTCFKEEEPLDWYGSPRFHPQSYLAREFRETVRSGRFTTPTNGVCPGFLQCNLVVLPQGPIAFDFLLFCQRNPKACPLIDVCDVGSPYCPGVAPGADLRTDVPKYAIYRDGKLDKEVTDITDYWPEESVAFLIGCSFSYDGALMNAGIPLKSAEQGKNVPMYHTGLKCRPAGALKGNMVVSMKPIPAMQVAKHIEITNKYTHAHGGPVTVGSAASIGVKDVSKPEWGDSIDIADNEVPVFHACGVTPQAILMESKVPFAITHAAGHMFVTDLPSDLGV</sequence>
<dbReference type="AlphaFoldDB" id="A0AAD2JNH6"/>
<dbReference type="GO" id="GO:0047820">
    <property type="term" value="F:D-glutamate cyclase activity"/>
    <property type="evidence" value="ECO:0007669"/>
    <property type="project" value="TreeGrafter"/>
</dbReference>
<dbReference type="SUPFAM" id="SSF160920">
    <property type="entry name" value="PSTPO5379-like"/>
    <property type="match status" value="1"/>
</dbReference>
<comment type="caution">
    <text evidence="4">The sequence shown here is derived from an EMBL/GenBank/DDBJ whole genome shotgun (WGS) entry which is preliminary data.</text>
</comment>